<proteinExistence type="predicted"/>
<dbReference type="InterPro" id="IPR032710">
    <property type="entry name" value="NTF2-like_dom_sf"/>
</dbReference>
<dbReference type="PANTHER" id="PTHR34123">
    <property type="entry name" value="OS04G0578200 PROTEIN"/>
    <property type="match status" value="1"/>
</dbReference>
<evidence type="ECO:0000256" key="1">
    <source>
        <dbReference type="SAM" id="MobiDB-lite"/>
    </source>
</evidence>
<dbReference type="InterPro" id="IPR018790">
    <property type="entry name" value="DUF2358"/>
</dbReference>
<feature type="region of interest" description="Disordered" evidence="1">
    <location>
        <begin position="1"/>
        <end position="26"/>
    </location>
</feature>
<sequence length="241" mass="26505">MGASCHPPESRCRRRLTTRRSQAMRPNSRSLIPAGLAALFIVGLSLSAFSRTELLSSKSPARTIRGARDIAGSVGRRPALGAMGVLVGSRVLCGKSSLASTKKVKRTGLSREEVRDILQEDYAIRRSFVTGDISEEIYADNCKFTDPFQVTNGIETYMKAVKVLFNQEESKFRLVEPMSINKDGKILAKWEAEFVTKVPFTLKFAPYSGTTTLTVNDDGLVVDHFETWNSSLAAVVTSVHL</sequence>
<evidence type="ECO:0000313" key="2">
    <source>
        <dbReference type="EMBL" id="CAD8453093.1"/>
    </source>
</evidence>
<dbReference type="EMBL" id="HBEM01017574">
    <property type="protein sequence ID" value="CAD8453093.1"/>
    <property type="molecule type" value="Transcribed_RNA"/>
</dbReference>
<dbReference type="AlphaFoldDB" id="A0A7S0H374"/>
<dbReference type="SUPFAM" id="SSF54427">
    <property type="entry name" value="NTF2-like"/>
    <property type="match status" value="1"/>
</dbReference>
<dbReference type="Pfam" id="PF10184">
    <property type="entry name" value="DUF2358"/>
    <property type="match status" value="1"/>
</dbReference>
<organism evidence="2">
    <name type="scientific">Amorphochlora amoebiformis</name>
    <dbReference type="NCBI Taxonomy" id="1561963"/>
    <lineage>
        <taxon>Eukaryota</taxon>
        <taxon>Sar</taxon>
        <taxon>Rhizaria</taxon>
        <taxon>Cercozoa</taxon>
        <taxon>Chlorarachniophyceae</taxon>
        <taxon>Amorphochlora</taxon>
    </lineage>
</organism>
<dbReference type="PANTHER" id="PTHR34123:SF3">
    <property type="entry name" value="SNOAL-LIKE DOMAIN-CONTAINING PROTEIN"/>
    <property type="match status" value="1"/>
</dbReference>
<dbReference type="Gene3D" id="3.10.450.50">
    <property type="match status" value="1"/>
</dbReference>
<accession>A0A7S0H374</accession>
<reference evidence="2" key="1">
    <citation type="submission" date="2021-01" db="EMBL/GenBank/DDBJ databases">
        <authorList>
            <person name="Corre E."/>
            <person name="Pelletier E."/>
            <person name="Niang G."/>
            <person name="Scheremetjew M."/>
            <person name="Finn R."/>
            <person name="Kale V."/>
            <person name="Holt S."/>
            <person name="Cochrane G."/>
            <person name="Meng A."/>
            <person name="Brown T."/>
            <person name="Cohen L."/>
        </authorList>
    </citation>
    <scope>NUCLEOTIDE SEQUENCE</scope>
    <source>
        <strain evidence="2">CCMP2058</strain>
    </source>
</reference>
<gene>
    <name evidence="2" type="ORF">LAMO00422_LOCUS12033</name>
</gene>
<name>A0A7S0H374_9EUKA</name>
<protein>
    <submittedName>
        <fullName evidence="2">Uncharacterized protein</fullName>
    </submittedName>
</protein>